<protein>
    <submittedName>
        <fullName evidence="4">Diguanylate cyclase</fullName>
    </submittedName>
</protein>
<keyword evidence="2" id="KW-0560">Oxidoreductase</keyword>
<evidence type="ECO:0000259" key="3">
    <source>
        <dbReference type="Pfam" id="PF00881"/>
    </source>
</evidence>
<sequence length="174" mass="19610">MTNEVIRNIITRRSCKKFKSDSIPREMIDAVVEAGLYAASGMGKQSPIIIVVTDRLMRDKLSKLNAKYDIMKRPDPFYNAPVVIPVLADKSISTYVYDGSLVLANMMLAAHSLGLGSCWIHRAKEVFEDKEGQEILKELGIFREFEGIGNLALGYPEFINSNIPARKENRVFRI</sequence>
<gene>
    <name evidence="4" type="ORF">B9R14_07630</name>
</gene>
<dbReference type="RefSeq" id="WP_105367943.1">
    <property type="nucleotide sequence ID" value="NZ_NEMB01000003.1"/>
</dbReference>
<evidence type="ECO:0000256" key="2">
    <source>
        <dbReference type="ARBA" id="ARBA00023002"/>
    </source>
</evidence>
<dbReference type="Gene3D" id="3.40.109.10">
    <property type="entry name" value="NADH Oxidase"/>
    <property type="match status" value="1"/>
</dbReference>
<dbReference type="OrthoDB" id="9783470at2"/>
<dbReference type="InterPro" id="IPR029479">
    <property type="entry name" value="Nitroreductase"/>
</dbReference>
<reference evidence="4 5" key="1">
    <citation type="journal article" date="2018" name="Syst. Appl. Microbiol.">
        <title>Characterization and high-quality draft genome sequence of Herbivorax saccincola A7, an anaerobic, alkaliphilic, thermophilic, cellulolytic, and xylanolytic bacterium.</title>
        <authorList>
            <person name="Aikawa S."/>
            <person name="Baramee S."/>
            <person name="Sermsathanaswadi J."/>
            <person name="Thianheng P."/>
            <person name="Tachaapaikoon C."/>
            <person name="Shikata A."/>
            <person name="Waeonukul R."/>
            <person name="Pason P."/>
            <person name="Ratanakhanokchai K."/>
            <person name="Kosugi A."/>
        </authorList>
    </citation>
    <scope>NUCLEOTIDE SEQUENCE [LARGE SCALE GENOMIC DNA]</scope>
    <source>
        <strain evidence="4 5">A7</strain>
    </source>
</reference>
<name>A0A2S8R9Z0_9FIRM</name>
<comment type="similarity">
    <text evidence="1">Belongs to the nitroreductase family.</text>
</comment>
<dbReference type="SUPFAM" id="SSF55469">
    <property type="entry name" value="FMN-dependent nitroreductase-like"/>
    <property type="match status" value="1"/>
</dbReference>
<dbReference type="PANTHER" id="PTHR43673">
    <property type="entry name" value="NAD(P)H NITROREDUCTASE YDGI-RELATED"/>
    <property type="match status" value="1"/>
</dbReference>
<dbReference type="Proteomes" id="UP000239720">
    <property type="component" value="Unassembled WGS sequence"/>
</dbReference>
<accession>A0A2S8R9Z0</accession>
<evidence type="ECO:0000313" key="4">
    <source>
        <dbReference type="EMBL" id="PQQ66627.1"/>
    </source>
</evidence>
<dbReference type="Pfam" id="PF00881">
    <property type="entry name" value="Nitroreductase"/>
    <property type="match status" value="1"/>
</dbReference>
<dbReference type="PANTHER" id="PTHR43673:SF10">
    <property type="entry name" value="NADH DEHYDROGENASE_NAD(P)H NITROREDUCTASE XCC3605-RELATED"/>
    <property type="match status" value="1"/>
</dbReference>
<evidence type="ECO:0000256" key="1">
    <source>
        <dbReference type="ARBA" id="ARBA00007118"/>
    </source>
</evidence>
<dbReference type="AlphaFoldDB" id="A0A2S8R9Z0"/>
<comment type="caution">
    <text evidence="4">The sequence shown here is derived from an EMBL/GenBank/DDBJ whole genome shotgun (WGS) entry which is preliminary data.</text>
</comment>
<organism evidence="4 5">
    <name type="scientific">Acetivibrio saccincola</name>
    <dbReference type="NCBI Taxonomy" id="1677857"/>
    <lineage>
        <taxon>Bacteria</taxon>
        <taxon>Bacillati</taxon>
        <taxon>Bacillota</taxon>
        <taxon>Clostridia</taxon>
        <taxon>Eubacteriales</taxon>
        <taxon>Oscillospiraceae</taxon>
        <taxon>Acetivibrio</taxon>
    </lineage>
</organism>
<dbReference type="EMBL" id="NEMB01000003">
    <property type="protein sequence ID" value="PQQ66627.1"/>
    <property type="molecule type" value="Genomic_DNA"/>
</dbReference>
<dbReference type="InterPro" id="IPR000415">
    <property type="entry name" value="Nitroreductase-like"/>
</dbReference>
<proteinExistence type="inferred from homology"/>
<dbReference type="GO" id="GO:0016491">
    <property type="term" value="F:oxidoreductase activity"/>
    <property type="evidence" value="ECO:0007669"/>
    <property type="project" value="UniProtKB-KW"/>
</dbReference>
<feature type="domain" description="Nitroreductase" evidence="3">
    <location>
        <begin position="10"/>
        <end position="127"/>
    </location>
</feature>
<dbReference type="CDD" id="cd02136">
    <property type="entry name" value="PnbA_NfnB-like"/>
    <property type="match status" value="1"/>
</dbReference>
<evidence type="ECO:0000313" key="5">
    <source>
        <dbReference type="Proteomes" id="UP000239720"/>
    </source>
</evidence>